<reference evidence="2" key="1">
    <citation type="journal article" date="2023" name="Commun. Biol.">
        <title>Genome analysis of Parmales, the sister group of diatoms, reveals the evolutionary specialization of diatoms from phago-mixotrophs to photoautotrophs.</title>
        <authorList>
            <person name="Ban H."/>
            <person name="Sato S."/>
            <person name="Yoshikawa S."/>
            <person name="Yamada K."/>
            <person name="Nakamura Y."/>
            <person name="Ichinomiya M."/>
            <person name="Sato N."/>
            <person name="Blanc-Mathieu R."/>
            <person name="Endo H."/>
            <person name="Kuwata A."/>
            <person name="Ogata H."/>
        </authorList>
    </citation>
    <scope>NUCLEOTIDE SEQUENCE [LARGE SCALE GENOMIC DNA]</scope>
    <source>
        <strain evidence="2">NIES 3701</strain>
    </source>
</reference>
<dbReference type="AlphaFoldDB" id="A0A9W7ADI5"/>
<comment type="caution">
    <text evidence="1">The sequence shown here is derived from an EMBL/GenBank/DDBJ whole genome shotgun (WGS) entry which is preliminary data.</text>
</comment>
<protein>
    <submittedName>
        <fullName evidence="1">Uncharacterized protein</fullName>
    </submittedName>
</protein>
<sequence length="149" mass="17091">MNEVVNVEDEYAASVTTYLGYTALHTAAFSSNDPDQLADLIAEQPESLEMEILGDTPLTLSWSNHRSNHDVIVDLLYRSTLTWHSMKNQWAFMNIANRIFVVEGHDPVFNFELEFEGYPDEVFALGVYAFLRYGRELDALALHLVQYIR</sequence>
<evidence type="ECO:0000313" key="1">
    <source>
        <dbReference type="EMBL" id="GMH67965.1"/>
    </source>
</evidence>
<accession>A0A9W7ADI5</accession>
<evidence type="ECO:0000313" key="2">
    <source>
        <dbReference type="Proteomes" id="UP001165085"/>
    </source>
</evidence>
<organism evidence="1 2">
    <name type="scientific">Triparma strigata</name>
    <dbReference type="NCBI Taxonomy" id="1606541"/>
    <lineage>
        <taxon>Eukaryota</taxon>
        <taxon>Sar</taxon>
        <taxon>Stramenopiles</taxon>
        <taxon>Ochrophyta</taxon>
        <taxon>Bolidophyceae</taxon>
        <taxon>Parmales</taxon>
        <taxon>Triparmaceae</taxon>
        <taxon>Triparma</taxon>
    </lineage>
</organism>
<dbReference type="Proteomes" id="UP001165085">
    <property type="component" value="Unassembled WGS sequence"/>
</dbReference>
<name>A0A9W7ADI5_9STRA</name>
<proteinExistence type="predicted"/>
<dbReference type="OrthoDB" id="10362174at2759"/>
<dbReference type="EMBL" id="BRXY01000121">
    <property type="protein sequence ID" value="GMH67965.1"/>
    <property type="molecule type" value="Genomic_DNA"/>
</dbReference>
<gene>
    <name evidence="1" type="ORF">TrST_g4184</name>
</gene>
<keyword evidence="2" id="KW-1185">Reference proteome</keyword>